<dbReference type="Proteomes" id="UP000323300">
    <property type="component" value="Unassembled WGS sequence"/>
</dbReference>
<keyword evidence="2" id="KW-1185">Reference proteome</keyword>
<organism evidence="1 2">
    <name type="scientific">Neomesorhizobium albiziae</name>
    <dbReference type="NCBI Taxonomy" id="335020"/>
    <lineage>
        <taxon>Bacteria</taxon>
        <taxon>Pseudomonadati</taxon>
        <taxon>Pseudomonadota</taxon>
        <taxon>Alphaproteobacteria</taxon>
        <taxon>Hyphomicrobiales</taxon>
        <taxon>Phyllobacteriaceae</taxon>
        <taxon>Neomesorhizobium</taxon>
    </lineage>
</organism>
<reference evidence="1 2" key="1">
    <citation type="submission" date="2016-10" db="EMBL/GenBank/DDBJ databases">
        <authorList>
            <person name="Varghese N."/>
            <person name="Submissions S."/>
        </authorList>
    </citation>
    <scope>NUCLEOTIDE SEQUENCE [LARGE SCALE GENOMIC DNA]</scope>
    <source>
        <strain evidence="1 2">DSM 21822</strain>
    </source>
</reference>
<dbReference type="AlphaFoldDB" id="A0A1I4EPC0"/>
<sequence>MDFNCDQAPDAKPYRFSTGRRKSFNVKQPMITVFALHSKR</sequence>
<proteinExistence type="predicted"/>
<evidence type="ECO:0000313" key="2">
    <source>
        <dbReference type="Proteomes" id="UP000323300"/>
    </source>
</evidence>
<gene>
    <name evidence="1" type="ORF">SAMN04488498_12912</name>
</gene>
<name>A0A1I4EPC0_9HYPH</name>
<protein>
    <submittedName>
        <fullName evidence="1">Uncharacterized protein</fullName>
    </submittedName>
</protein>
<evidence type="ECO:0000313" key="1">
    <source>
        <dbReference type="EMBL" id="SFL07524.1"/>
    </source>
</evidence>
<accession>A0A1I4EPC0</accession>
<dbReference type="EMBL" id="FOSL01000029">
    <property type="protein sequence ID" value="SFL07524.1"/>
    <property type="molecule type" value="Genomic_DNA"/>
</dbReference>